<dbReference type="EMBL" id="CAJHJT010000001">
    <property type="protein sequence ID" value="CAD6992869.1"/>
    <property type="molecule type" value="Genomic_DNA"/>
</dbReference>
<name>A0A811U1Q5_CERCA</name>
<proteinExistence type="predicted"/>
<comment type="caution">
    <text evidence="1">The sequence shown here is derived from an EMBL/GenBank/DDBJ whole genome shotgun (WGS) entry which is preliminary data.</text>
</comment>
<keyword evidence="2" id="KW-1185">Reference proteome</keyword>
<protein>
    <submittedName>
        <fullName evidence="1">(Mediterranean fruit fly) hypothetical protein</fullName>
    </submittedName>
</protein>
<accession>A0A811U1Q5</accession>
<dbReference type="AlphaFoldDB" id="A0A811U1Q5"/>
<sequence length="114" mass="13431">MSYTLPMPKPASNRTNITHQQTQLIVVKHTYSYAYYVCMCSKFIIKPLRSWPSLISRRVGEYLVWARTQVQMTYKNLIFNNTNQFENLKSNTTIGCTICICVYICMCLWKYIHA</sequence>
<reference evidence="1" key="1">
    <citation type="submission" date="2020-11" db="EMBL/GenBank/DDBJ databases">
        <authorList>
            <person name="Whitehead M."/>
        </authorList>
    </citation>
    <scope>NUCLEOTIDE SEQUENCE</scope>
    <source>
        <strain evidence="1">EGII</strain>
    </source>
</reference>
<dbReference type="Proteomes" id="UP000606786">
    <property type="component" value="Unassembled WGS sequence"/>
</dbReference>
<organism evidence="1 2">
    <name type="scientific">Ceratitis capitata</name>
    <name type="common">Mediterranean fruit fly</name>
    <name type="synonym">Tephritis capitata</name>
    <dbReference type="NCBI Taxonomy" id="7213"/>
    <lineage>
        <taxon>Eukaryota</taxon>
        <taxon>Metazoa</taxon>
        <taxon>Ecdysozoa</taxon>
        <taxon>Arthropoda</taxon>
        <taxon>Hexapoda</taxon>
        <taxon>Insecta</taxon>
        <taxon>Pterygota</taxon>
        <taxon>Neoptera</taxon>
        <taxon>Endopterygota</taxon>
        <taxon>Diptera</taxon>
        <taxon>Brachycera</taxon>
        <taxon>Muscomorpha</taxon>
        <taxon>Tephritoidea</taxon>
        <taxon>Tephritidae</taxon>
        <taxon>Ceratitis</taxon>
        <taxon>Ceratitis</taxon>
    </lineage>
</organism>
<evidence type="ECO:0000313" key="2">
    <source>
        <dbReference type="Proteomes" id="UP000606786"/>
    </source>
</evidence>
<evidence type="ECO:0000313" key="1">
    <source>
        <dbReference type="EMBL" id="CAD6992869.1"/>
    </source>
</evidence>
<gene>
    <name evidence="1" type="ORF">CCAP1982_LOCUS1704</name>
</gene>